<protein>
    <recommendedName>
        <fullName evidence="13">8-oxo-dGTP diphosphatase</fullName>
        <ecNumber evidence="12">3.6.1.55</ecNumber>
    </recommendedName>
    <alternativeName>
        <fullName evidence="16">7,8-dihydro-8-oxoguanine-triphosphatase</fullName>
    </alternativeName>
    <alternativeName>
        <fullName evidence="15">Mutator protein MutT</fullName>
    </alternativeName>
    <alternativeName>
        <fullName evidence="14">dGTP pyrophosphohydrolase</fullName>
    </alternativeName>
</protein>
<evidence type="ECO:0000256" key="12">
    <source>
        <dbReference type="ARBA" id="ARBA00038905"/>
    </source>
</evidence>
<dbReference type="PROSITE" id="PS00893">
    <property type="entry name" value="NUDIX_BOX"/>
    <property type="match status" value="1"/>
</dbReference>
<organism evidence="18 19">
    <name type="scientific">Sphingobacterium psychroaquaticum</name>
    <dbReference type="NCBI Taxonomy" id="561061"/>
    <lineage>
        <taxon>Bacteria</taxon>
        <taxon>Pseudomonadati</taxon>
        <taxon>Bacteroidota</taxon>
        <taxon>Sphingobacteriia</taxon>
        <taxon>Sphingobacteriales</taxon>
        <taxon>Sphingobacteriaceae</taxon>
        <taxon>Sphingobacterium</taxon>
    </lineage>
</organism>
<keyword evidence="19" id="KW-1185">Reference proteome</keyword>
<keyword evidence="4" id="KW-0235">DNA replication</keyword>
<dbReference type="PANTHER" id="PTHR47707:SF1">
    <property type="entry name" value="NUDIX HYDROLASE FAMILY PROTEIN"/>
    <property type="match status" value="1"/>
</dbReference>
<sequence length="126" mass="14449">MLHVTCALIEHEGKILICQRSAQMKLPLKWEFPGGKVETGESYETCLMREVEEELGLRVVVGEPMTPVEHHYPEFSLLLYPFRCRLVGGTLVVAEHAQVRWAEPEELLQFDWAAADIPIVRAYLEE</sequence>
<evidence type="ECO:0000256" key="14">
    <source>
        <dbReference type="ARBA" id="ARBA00041592"/>
    </source>
</evidence>
<dbReference type="Gene3D" id="3.90.79.10">
    <property type="entry name" value="Nucleoside Triphosphate Pyrophosphohydrolase"/>
    <property type="match status" value="1"/>
</dbReference>
<comment type="catalytic activity">
    <reaction evidence="11">
        <text>8-oxo-GTP + H2O = 8-oxo-GMP + diphosphate + H(+)</text>
        <dbReference type="Rhea" id="RHEA:67616"/>
        <dbReference type="ChEBI" id="CHEBI:15377"/>
        <dbReference type="ChEBI" id="CHEBI:15378"/>
        <dbReference type="ChEBI" id="CHEBI:33019"/>
        <dbReference type="ChEBI" id="CHEBI:143553"/>
        <dbReference type="ChEBI" id="CHEBI:145694"/>
    </reaction>
</comment>
<dbReference type="GO" id="GO:0035539">
    <property type="term" value="F:8-oxo-7,8-dihydrodeoxyguanosine triphosphate pyrophosphatase activity"/>
    <property type="evidence" value="ECO:0007669"/>
    <property type="project" value="UniProtKB-EC"/>
</dbReference>
<dbReference type="Proteomes" id="UP000192980">
    <property type="component" value="Unassembled WGS sequence"/>
</dbReference>
<accession>A0A1X7KUG5</accession>
<dbReference type="CDD" id="cd03425">
    <property type="entry name" value="NUDIX_MutT_NudA_like"/>
    <property type="match status" value="1"/>
</dbReference>
<evidence type="ECO:0000256" key="1">
    <source>
        <dbReference type="ARBA" id="ARBA00001946"/>
    </source>
</evidence>
<name>A0A1X7KUG5_9SPHI</name>
<comment type="similarity">
    <text evidence="2 17">Belongs to the Nudix hydrolase family.</text>
</comment>
<evidence type="ECO:0000256" key="13">
    <source>
        <dbReference type="ARBA" id="ARBA00040794"/>
    </source>
</evidence>
<dbReference type="InterPro" id="IPR015797">
    <property type="entry name" value="NUDIX_hydrolase-like_dom_sf"/>
</dbReference>
<dbReference type="OrthoDB" id="9810648at2"/>
<comment type="cofactor">
    <cofactor evidence="1">
        <name>Mg(2+)</name>
        <dbReference type="ChEBI" id="CHEBI:18420"/>
    </cofactor>
</comment>
<dbReference type="Pfam" id="PF00293">
    <property type="entry name" value="NUDIX"/>
    <property type="match status" value="1"/>
</dbReference>
<dbReference type="GO" id="GO:0008413">
    <property type="term" value="F:8-oxo-7,8-dihydroguanosine triphosphate pyrophosphatase activity"/>
    <property type="evidence" value="ECO:0007669"/>
    <property type="project" value="TreeGrafter"/>
</dbReference>
<dbReference type="SUPFAM" id="SSF55811">
    <property type="entry name" value="Nudix"/>
    <property type="match status" value="1"/>
</dbReference>
<dbReference type="STRING" id="561061.SAMN05660862_3183"/>
<dbReference type="InterPro" id="IPR047127">
    <property type="entry name" value="MutT-like"/>
</dbReference>
<dbReference type="RefSeq" id="WP_085473950.1">
    <property type="nucleotide sequence ID" value="NZ_CP038029.1"/>
</dbReference>
<evidence type="ECO:0000256" key="9">
    <source>
        <dbReference type="ARBA" id="ARBA00023204"/>
    </source>
</evidence>
<keyword evidence="6" id="KW-0227">DNA damage</keyword>
<dbReference type="GO" id="GO:0006281">
    <property type="term" value="P:DNA repair"/>
    <property type="evidence" value="ECO:0007669"/>
    <property type="project" value="UniProtKB-KW"/>
</dbReference>
<evidence type="ECO:0000256" key="15">
    <source>
        <dbReference type="ARBA" id="ARBA00041979"/>
    </source>
</evidence>
<gene>
    <name evidence="18" type="ORF">SAMN05660862_3183</name>
</gene>
<keyword evidence="8" id="KW-0460">Magnesium</keyword>
<evidence type="ECO:0000256" key="4">
    <source>
        <dbReference type="ARBA" id="ARBA00022705"/>
    </source>
</evidence>
<dbReference type="GO" id="GO:0006260">
    <property type="term" value="P:DNA replication"/>
    <property type="evidence" value="ECO:0007669"/>
    <property type="project" value="UniProtKB-KW"/>
</dbReference>
<dbReference type="InterPro" id="IPR020084">
    <property type="entry name" value="NUDIX_hydrolase_CS"/>
</dbReference>
<evidence type="ECO:0000313" key="18">
    <source>
        <dbReference type="EMBL" id="SMG44546.1"/>
    </source>
</evidence>
<evidence type="ECO:0000256" key="16">
    <source>
        <dbReference type="ARBA" id="ARBA00042798"/>
    </source>
</evidence>
<evidence type="ECO:0000256" key="2">
    <source>
        <dbReference type="ARBA" id="ARBA00005582"/>
    </source>
</evidence>
<evidence type="ECO:0000256" key="11">
    <source>
        <dbReference type="ARBA" id="ARBA00036904"/>
    </source>
</evidence>
<evidence type="ECO:0000256" key="6">
    <source>
        <dbReference type="ARBA" id="ARBA00022763"/>
    </source>
</evidence>
<evidence type="ECO:0000256" key="7">
    <source>
        <dbReference type="ARBA" id="ARBA00022801"/>
    </source>
</evidence>
<dbReference type="EMBL" id="FXAU01000006">
    <property type="protein sequence ID" value="SMG44546.1"/>
    <property type="molecule type" value="Genomic_DNA"/>
</dbReference>
<evidence type="ECO:0000256" key="5">
    <source>
        <dbReference type="ARBA" id="ARBA00022723"/>
    </source>
</evidence>
<dbReference type="InterPro" id="IPR000086">
    <property type="entry name" value="NUDIX_hydrolase_dom"/>
</dbReference>
<keyword evidence="9" id="KW-0234">DNA repair</keyword>
<comment type="catalytic activity">
    <reaction evidence="10">
        <text>8-oxo-dGTP + H2O = 8-oxo-dGMP + diphosphate + H(+)</text>
        <dbReference type="Rhea" id="RHEA:31575"/>
        <dbReference type="ChEBI" id="CHEBI:15377"/>
        <dbReference type="ChEBI" id="CHEBI:15378"/>
        <dbReference type="ChEBI" id="CHEBI:33019"/>
        <dbReference type="ChEBI" id="CHEBI:63224"/>
        <dbReference type="ChEBI" id="CHEBI:77896"/>
        <dbReference type="EC" id="3.6.1.55"/>
    </reaction>
</comment>
<dbReference type="PANTHER" id="PTHR47707">
    <property type="entry name" value="8-OXO-DGTP DIPHOSPHATASE"/>
    <property type="match status" value="1"/>
</dbReference>
<evidence type="ECO:0000256" key="10">
    <source>
        <dbReference type="ARBA" id="ARBA00035861"/>
    </source>
</evidence>
<proteinExistence type="inferred from homology"/>
<keyword evidence="3" id="KW-0515">Mutator protein</keyword>
<evidence type="ECO:0000256" key="3">
    <source>
        <dbReference type="ARBA" id="ARBA00022457"/>
    </source>
</evidence>
<dbReference type="PROSITE" id="PS51462">
    <property type="entry name" value="NUDIX"/>
    <property type="match status" value="1"/>
</dbReference>
<evidence type="ECO:0000256" key="17">
    <source>
        <dbReference type="RuleBase" id="RU003476"/>
    </source>
</evidence>
<dbReference type="GO" id="GO:0044716">
    <property type="term" value="F:8-oxo-GDP phosphatase activity"/>
    <property type="evidence" value="ECO:0007669"/>
    <property type="project" value="TreeGrafter"/>
</dbReference>
<dbReference type="GO" id="GO:0046872">
    <property type="term" value="F:metal ion binding"/>
    <property type="evidence" value="ECO:0007669"/>
    <property type="project" value="UniProtKB-KW"/>
</dbReference>
<reference evidence="18 19" key="1">
    <citation type="submission" date="2017-04" db="EMBL/GenBank/DDBJ databases">
        <authorList>
            <person name="Afonso C.L."/>
            <person name="Miller P.J."/>
            <person name="Scott M.A."/>
            <person name="Spackman E."/>
            <person name="Goraichik I."/>
            <person name="Dimitrov K.M."/>
            <person name="Suarez D.L."/>
            <person name="Swayne D.E."/>
        </authorList>
    </citation>
    <scope>NUCLEOTIDE SEQUENCE [LARGE SCALE GENOMIC DNA]</scope>
    <source>
        <strain evidence="18 19">DSM 22418</strain>
    </source>
</reference>
<dbReference type="GO" id="GO:0044715">
    <property type="term" value="F:8-oxo-dGDP phosphatase activity"/>
    <property type="evidence" value="ECO:0007669"/>
    <property type="project" value="TreeGrafter"/>
</dbReference>
<keyword evidence="5" id="KW-0479">Metal-binding</keyword>
<dbReference type="EC" id="3.6.1.55" evidence="12"/>
<evidence type="ECO:0000256" key="8">
    <source>
        <dbReference type="ARBA" id="ARBA00022842"/>
    </source>
</evidence>
<dbReference type="PRINTS" id="PR00502">
    <property type="entry name" value="NUDIXFAMILY"/>
</dbReference>
<evidence type="ECO:0000313" key="19">
    <source>
        <dbReference type="Proteomes" id="UP000192980"/>
    </source>
</evidence>
<dbReference type="InterPro" id="IPR020476">
    <property type="entry name" value="Nudix_hydrolase"/>
</dbReference>
<keyword evidence="7 17" id="KW-0378">Hydrolase</keyword>
<dbReference type="AlphaFoldDB" id="A0A1X7KUG5"/>